<feature type="non-terminal residue" evidence="1">
    <location>
        <position position="98"/>
    </location>
</feature>
<dbReference type="Proteomes" id="UP000242450">
    <property type="component" value="Chromosome 23"/>
</dbReference>
<reference evidence="1 2" key="1">
    <citation type="journal article" date="2018" name="Mol. Genet. Genomics">
        <title>The red deer Cervus elaphus genome CerEla1.0: sequencing, annotating, genes, and chromosomes.</title>
        <authorList>
            <person name="Bana N.A."/>
            <person name="Nyiri A."/>
            <person name="Nagy J."/>
            <person name="Frank K."/>
            <person name="Nagy T."/>
            <person name="Steger V."/>
            <person name="Schiller M."/>
            <person name="Lakatos P."/>
            <person name="Sugar L."/>
            <person name="Horn P."/>
            <person name="Barta E."/>
            <person name="Orosz L."/>
        </authorList>
    </citation>
    <scope>NUCLEOTIDE SEQUENCE [LARGE SCALE GENOMIC DNA]</scope>
    <source>
        <strain evidence="1">Hungarian</strain>
    </source>
</reference>
<dbReference type="EMBL" id="MKHE01000023">
    <property type="protein sequence ID" value="OWK03265.1"/>
    <property type="molecule type" value="Genomic_DNA"/>
</dbReference>
<name>A0A212CBA5_CEREH</name>
<dbReference type="AlphaFoldDB" id="A0A212CBA5"/>
<comment type="caution">
    <text evidence="1">The sequence shown here is derived from an EMBL/GenBank/DDBJ whole genome shotgun (WGS) entry which is preliminary data.</text>
</comment>
<evidence type="ECO:0000313" key="2">
    <source>
        <dbReference type="Proteomes" id="UP000242450"/>
    </source>
</evidence>
<gene>
    <name evidence="1" type="ORF">Celaphus_00008024</name>
</gene>
<protein>
    <recommendedName>
        <fullName evidence="3">BPTI/Kunitz inhibitor domain-containing protein</fullName>
    </recommendedName>
</protein>
<sequence length="98" mass="11186">MTILLFEPSVSATLQPNFCLAFCKSPSKAKIINFYIVKSRDSSKAKIIKHFYIVKPRVWKTFLHGSCNAKNSNFKIRENCVRTCDSAIRSWGKIEGRA</sequence>
<evidence type="ECO:0000313" key="1">
    <source>
        <dbReference type="EMBL" id="OWK03265.1"/>
    </source>
</evidence>
<accession>A0A212CBA5</accession>
<organism evidence="1 2">
    <name type="scientific">Cervus elaphus hippelaphus</name>
    <name type="common">European red deer</name>
    <dbReference type="NCBI Taxonomy" id="46360"/>
    <lineage>
        <taxon>Eukaryota</taxon>
        <taxon>Metazoa</taxon>
        <taxon>Chordata</taxon>
        <taxon>Craniata</taxon>
        <taxon>Vertebrata</taxon>
        <taxon>Euteleostomi</taxon>
        <taxon>Mammalia</taxon>
        <taxon>Eutheria</taxon>
        <taxon>Laurasiatheria</taxon>
        <taxon>Artiodactyla</taxon>
        <taxon>Ruminantia</taxon>
        <taxon>Pecora</taxon>
        <taxon>Cervidae</taxon>
        <taxon>Cervinae</taxon>
        <taxon>Cervus</taxon>
    </lineage>
</organism>
<evidence type="ECO:0008006" key="3">
    <source>
        <dbReference type="Google" id="ProtNLM"/>
    </source>
</evidence>
<proteinExistence type="predicted"/>
<keyword evidence="2" id="KW-1185">Reference proteome</keyword>